<evidence type="ECO:0000313" key="4">
    <source>
        <dbReference type="Proteomes" id="UP000515563"/>
    </source>
</evidence>
<feature type="domain" description="Methyltransferase" evidence="2">
    <location>
        <begin position="40"/>
        <end position="132"/>
    </location>
</feature>
<dbReference type="EMBL" id="CP043661">
    <property type="protein sequence ID" value="QNE18503.1"/>
    <property type="molecule type" value="Genomic_DNA"/>
</dbReference>
<dbReference type="GO" id="GO:0032259">
    <property type="term" value="P:methylation"/>
    <property type="evidence" value="ECO:0007669"/>
    <property type="project" value="UniProtKB-KW"/>
</dbReference>
<keyword evidence="4" id="KW-1185">Reference proteome</keyword>
<dbReference type="CDD" id="cd02440">
    <property type="entry name" value="AdoMet_MTases"/>
    <property type="match status" value="1"/>
</dbReference>
<dbReference type="SUPFAM" id="SSF53335">
    <property type="entry name" value="S-adenosyl-L-methionine-dependent methyltransferases"/>
    <property type="match status" value="1"/>
</dbReference>
<dbReference type="KEGG" id="kqi:F1D05_12065"/>
<proteinExistence type="predicted"/>
<dbReference type="Pfam" id="PF13649">
    <property type="entry name" value="Methyltransf_25"/>
    <property type="match status" value="1"/>
</dbReference>
<protein>
    <submittedName>
        <fullName evidence="3">Class I SAM-dependent methyltransferase</fullName>
    </submittedName>
</protein>
<dbReference type="PANTHER" id="PTHR43861">
    <property type="entry name" value="TRANS-ACONITATE 2-METHYLTRANSFERASE-RELATED"/>
    <property type="match status" value="1"/>
</dbReference>
<dbReference type="GO" id="GO:0008168">
    <property type="term" value="F:methyltransferase activity"/>
    <property type="evidence" value="ECO:0007669"/>
    <property type="project" value="UniProtKB-KW"/>
</dbReference>
<dbReference type="Proteomes" id="UP000515563">
    <property type="component" value="Chromosome"/>
</dbReference>
<evidence type="ECO:0000259" key="2">
    <source>
        <dbReference type="Pfam" id="PF13649"/>
    </source>
</evidence>
<keyword evidence="3" id="KW-0489">Methyltransferase</keyword>
<evidence type="ECO:0000313" key="3">
    <source>
        <dbReference type="EMBL" id="QNE18503.1"/>
    </source>
</evidence>
<dbReference type="AlphaFoldDB" id="A0A7G6WWY8"/>
<dbReference type="RefSeq" id="WP_185447684.1">
    <property type="nucleotide sequence ID" value="NZ_CP043661.1"/>
</dbReference>
<dbReference type="Gene3D" id="3.40.50.150">
    <property type="entry name" value="Vaccinia Virus protein VP39"/>
    <property type="match status" value="1"/>
</dbReference>
<name>A0A7G6WWY8_9ACTN</name>
<dbReference type="InterPro" id="IPR041698">
    <property type="entry name" value="Methyltransf_25"/>
</dbReference>
<accession>A0A7G6WWY8</accession>
<organism evidence="3 4">
    <name type="scientific">Kribbella qitaiheensis</name>
    <dbReference type="NCBI Taxonomy" id="1544730"/>
    <lineage>
        <taxon>Bacteria</taxon>
        <taxon>Bacillati</taxon>
        <taxon>Actinomycetota</taxon>
        <taxon>Actinomycetes</taxon>
        <taxon>Propionibacteriales</taxon>
        <taxon>Kribbellaceae</taxon>
        <taxon>Kribbella</taxon>
    </lineage>
</organism>
<dbReference type="InterPro" id="IPR029063">
    <property type="entry name" value="SAM-dependent_MTases_sf"/>
</dbReference>
<reference evidence="3 4" key="2">
    <citation type="journal article" date="2020" name="Microbiol. Resour. Announc.">
        <title>Antarctic desert soil bacteria exhibit high novel natural product potential, evaluated through long-read genome sequencing and comparative genomics.</title>
        <authorList>
            <person name="Benaud N."/>
            <person name="Edwards R.J."/>
            <person name="Amos T.G."/>
            <person name="D'Agostino P.M."/>
            <person name="Gutierrez-Chavez C."/>
            <person name="Montgomery K."/>
            <person name="Nicetic I."/>
            <person name="Ferrari B.C."/>
        </authorList>
    </citation>
    <scope>NUCLEOTIDE SEQUENCE [LARGE SCALE GENOMIC DNA]</scope>
    <source>
        <strain evidence="3 4">SPB151</strain>
    </source>
</reference>
<evidence type="ECO:0000256" key="1">
    <source>
        <dbReference type="ARBA" id="ARBA00022679"/>
    </source>
</evidence>
<keyword evidence="1 3" id="KW-0808">Transferase</keyword>
<reference evidence="4" key="1">
    <citation type="submission" date="2019-09" db="EMBL/GenBank/DDBJ databases">
        <title>Antimicrobial potential of Antarctic Bacteria.</title>
        <authorList>
            <person name="Benaud N."/>
            <person name="Edwards R.J."/>
            <person name="Ferrari B.C."/>
        </authorList>
    </citation>
    <scope>NUCLEOTIDE SEQUENCE [LARGE SCALE GENOMIC DNA]</scope>
    <source>
        <strain evidence="4">SPB151</strain>
    </source>
</reference>
<gene>
    <name evidence="3" type="ORF">F1D05_12065</name>
</gene>
<sequence>MVDALFGDWRLVGVYDALEPERGDLEAYVGMVGEFGARSVLDVGCGTGCLASLLVGLGVEVVGVDPAEASLEVARGKPGGERVRWVQGDAAGLPPLQVELAVMTGNVAQVFLSDEEWMATLYCVRAALAPGGRFVFETRDPARQAWVGWNREATYKRVDVPGVGVIENWTDLLEVNEPFVKFRGTYVFESDGATLTSESTLRFRTRAEVEESLEAAGFRTAEVRDAADRPGLEFVFVAEVA</sequence>